<sequence length="47" mass="5594">MYFLWIQEELMILRMKKGTGAYLTLAFYLPKARQLAQKTPPMKLMKT</sequence>
<reference evidence="1 2" key="1">
    <citation type="submission" date="2019-05" db="EMBL/GenBank/DDBJ databases">
        <title>Another draft genome of Portunus trituberculatus and its Hox gene families provides insights of decapod evolution.</title>
        <authorList>
            <person name="Jeong J.-H."/>
            <person name="Song I."/>
            <person name="Kim S."/>
            <person name="Choi T."/>
            <person name="Kim D."/>
            <person name="Ryu S."/>
            <person name="Kim W."/>
        </authorList>
    </citation>
    <scope>NUCLEOTIDE SEQUENCE [LARGE SCALE GENOMIC DNA]</scope>
    <source>
        <tissue evidence="1">Muscle</tissue>
    </source>
</reference>
<accession>A0A5B7ERX3</accession>
<proteinExistence type="predicted"/>
<comment type="caution">
    <text evidence="1">The sequence shown here is derived from an EMBL/GenBank/DDBJ whole genome shotgun (WGS) entry which is preliminary data.</text>
</comment>
<evidence type="ECO:0000313" key="2">
    <source>
        <dbReference type="Proteomes" id="UP000324222"/>
    </source>
</evidence>
<organism evidence="1 2">
    <name type="scientific">Portunus trituberculatus</name>
    <name type="common">Swimming crab</name>
    <name type="synonym">Neptunus trituberculatus</name>
    <dbReference type="NCBI Taxonomy" id="210409"/>
    <lineage>
        <taxon>Eukaryota</taxon>
        <taxon>Metazoa</taxon>
        <taxon>Ecdysozoa</taxon>
        <taxon>Arthropoda</taxon>
        <taxon>Crustacea</taxon>
        <taxon>Multicrustacea</taxon>
        <taxon>Malacostraca</taxon>
        <taxon>Eumalacostraca</taxon>
        <taxon>Eucarida</taxon>
        <taxon>Decapoda</taxon>
        <taxon>Pleocyemata</taxon>
        <taxon>Brachyura</taxon>
        <taxon>Eubrachyura</taxon>
        <taxon>Portunoidea</taxon>
        <taxon>Portunidae</taxon>
        <taxon>Portuninae</taxon>
        <taxon>Portunus</taxon>
    </lineage>
</organism>
<gene>
    <name evidence="1" type="ORF">E2C01_031001</name>
</gene>
<protein>
    <submittedName>
        <fullName evidence="1">Uncharacterized protein</fullName>
    </submittedName>
</protein>
<dbReference type="EMBL" id="VSRR010003804">
    <property type="protein sequence ID" value="MPC37520.1"/>
    <property type="molecule type" value="Genomic_DNA"/>
</dbReference>
<evidence type="ECO:0000313" key="1">
    <source>
        <dbReference type="EMBL" id="MPC37520.1"/>
    </source>
</evidence>
<dbReference type="AlphaFoldDB" id="A0A5B7ERX3"/>
<dbReference type="Proteomes" id="UP000324222">
    <property type="component" value="Unassembled WGS sequence"/>
</dbReference>
<keyword evidence="2" id="KW-1185">Reference proteome</keyword>
<name>A0A5B7ERX3_PORTR</name>